<dbReference type="EC" id="3.6.5.2" evidence="2"/>
<dbReference type="GO" id="GO:0003925">
    <property type="term" value="F:G protein activity"/>
    <property type="evidence" value="ECO:0007669"/>
    <property type="project" value="UniProtKB-EC"/>
</dbReference>
<accession>A0A9Q9AIM5</accession>
<evidence type="ECO:0000313" key="6">
    <source>
        <dbReference type="Proteomes" id="UP001056384"/>
    </source>
</evidence>
<dbReference type="PANTHER" id="PTHR45704">
    <property type="entry name" value="RAS-LIKE FAMILY MEMBER 11"/>
    <property type="match status" value="1"/>
</dbReference>
<dbReference type="AlphaFoldDB" id="A0A9Q9AIM5"/>
<comment type="catalytic activity">
    <reaction evidence="4">
        <text>GTP + H2O = GDP + phosphate + H(+)</text>
        <dbReference type="Rhea" id="RHEA:19669"/>
        <dbReference type="ChEBI" id="CHEBI:15377"/>
        <dbReference type="ChEBI" id="CHEBI:15378"/>
        <dbReference type="ChEBI" id="CHEBI:37565"/>
        <dbReference type="ChEBI" id="CHEBI:43474"/>
        <dbReference type="ChEBI" id="CHEBI:58189"/>
        <dbReference type="EC" id="3.6.5.2"/>
    </reaction>
</comment>
<gene>
    <name evidence="5" type="ORF">Slin15195_G018230</name>
</gene>
<comment type="similarity">
    <text evidence="1">Belongs to the small GTPase superfamily. Ras family.</text>
</comment>
<keyword evidence="3 5" id="KW-0378">Hydrolase</keyword>
<protein>
    <recommendedName>
        <fullName evidence="2">small monomeric GTPase</fullName>
        <ecNumber evidence="2">3.6.5.2</ecNumber>
    </recommendedName>
</protein>
<dbReference type="OrthoDB" id="5093643at2759"/>
<evidence type="ECO:0000313" key="5">
    <source>
        <dbReference type="EMBL" id="USW48504.1"/>
    </source>
</evidence>
<evidence type="ECO:0000256" key="1">
    <source>
        <dbReference type="ARBA" id="ARBA00008344"/>
    </source>
</evidence>
<keyword evidence="6" id="KW-1185">Reference proteome</keyword>
<evidence type="ECO:0000256" key="4">
    <source>
        <dbReference type="ARBA" id="ARBA00048098"/>
    </source>
</evidence>
<dbReference type="PROSITE" id="PS51419">
    <property type="entry name" value="RAB"/>
    <property type="match status" value="1"/>
</dbReference>
<dbReference type="SUPFAM" id="SSF52540">
    <property type="entry name" value="P-loop containing nucleoside triphosphate hydrolases"/>
    <property type="match status" value="1"/>
</dbReference>
<reference evidence="5" key="1">
    <citation type="submission" date="2022-06" db="EMBL/GenBank/DDBJ databases">
        <title>Complete genome sequences of two strains of the flax pathogen Septoria linicola.</title>
        <authorList>
            <person name="Lapalu N."/>
            <person name="Simon A."/>
            <person name="Demenou B."/>
            <person name="Paumier D."/>
            <person name="Guillot M.-P."/>
            <person name="Gout L."/>
            <person name="Valade R."/>
        </authorList>
    </citation>
    <scope>NUCLEOTIDE SEQUENCE</scope>
    <source>
        <strain evidence="5">SE15195</strain>
    </source>
</reference>
<dbReference type="Gene3D" id="3.40.50.300">
    <property type="entry name" value="P-loop containing nucleotide triphosphate hydrolases"/>
    <property type="match status" value="1"/>
</dbReference>
<dbReference type="InterPro" id="IPR001806">
    <property type="entry name" value="Small_GTPase"/>
</dbReference>
<evidence type="ECO:0000256" key="2">
    <source>
        <dbReference type="ARBA" id="ARBA00011984"/>
    </source>
</evidence>
<dbReference type="GO" id="GO:0005525">
    <property type="term" value="F:GTP binding"/>
    <property type="evidence" value="ECO:0007669"/>
    <property type="project" value="InterPro"/>
</dbReference>
<organism evidence="5 6">
    <name type="scientific">Septoria linicola</name>
    <dbReference type="NCBI Taxonomy" id="215465"/>
    <lineage>
        <taxon>Eukaryota</taxon>
        <taxon>Fungi</taxon>
        <taxon>Dikarya</taxon>
        <taxon>Ascomycota</taxon>
        <taxon>Pezizomycotina</taxon>
        <taxon>Dothideomycetes</taxon>
        <taxon>Dothideomycetidae</taxon>
        <taxon>Mycosphaerellales</taxon>
        <taxon>Mycosphaerellaceae</taxon>
        <taxon>Septoria</taxon>
    </lineage>
</organism>
<dbReference type="InterPro" id="IPR027417">
    <property type="entry name" value="P-loop_NTPase"/>
</dbReference>
<dbReference type="Proteomes" id="UP001056384">
    <property type="component" value="Chromosome 1"/>
</dbReference>
<dbReference type="SMART" id="SM00175">
    <property type="entry name" value="RAB"/>
    <property type="match status" value="1"/>
</dbReference>
<evidence type="ECO:0000256" key="3">
    <source>
        <dbReference type="ARBA" id="ARBA00022801"/>
    </source>
</evidence>
<dbReference type="EMBL" id="CP099418">
    <property type="protein sequence ID" value="USW48504.1"/>
    <property type="molecule type" value="Genomic_DNA"/>
</dbReference>
<name>A0A9Q9AIM5_9PEZI</name>
<proteinExistence type="inferred from homology"/>
<sequence length="270" mass="30665">MDTHERIAVYQYLASFPSDSSIPPVQIAVLRCMSVGKRSLIARVAWNVRLEIYDPCGDSYEESETTVGEHKIKVHWNERHLNAFSTSPSTDEERLDAAVRTTPRHDACLLQYEVENRDSFQRLRDFVTAYDAYSPDDNPIYAHGKLPEGRPRCFVVANKVDRDRSLWAVSEEEGRQFSESIGAIFLQTSAWDGFGLEKADVSMLVEKALSRHINHGDVSTHESDVGHEKDYISNQETPGKRAIGFPISVYPKFAQEQKRQQGLNFIQGTQ</sequence>
<dbReference type="InterPro" id="IPR051065">
    <property type="entry name" value="Ras-related_GTPase"/>
</dbReference>
<dbReference type="Pfam" id="PF00071">
    <property type="entry name" value="Ras"/>
    <property type="match status" value="1"/>
</dbReference>